<comment type="caution">
    <text evidence="3">The sequence shown here is derived from an EMBL/GenBank/DDBJ whole genome shotgun (WGS) entry which is preliminary data.</text>
</comment>
<feature type="transmembrane region" description="Helical" evidence="1">
    <location>
        <begin position="126"/>
        <end position="147"/>
    </location>
</feature>
<evidence type="ECO:0000256" key="2">
    <source>
        <dbReference type="SAM" id="SignalP"/>
    </source>
</evidence>
<feature type="chain" id="PRO_5040973451" evidence="2">
    <location>
        <begin position="29"/>
        <end position="148"/>
    </location>
</feature>
<dbReference type="PANTHER" id="PTHR31414:SF15">
    <property type="entry name" value="PLASMA MEMBRANE FUSION PROTEIN"/>
    <property type="match status" value="1"/>
</dbReference>
<name>A0A9W7J5Y8_HIBTR</name>
<organism evidence="3 4">
    <name type="scientific">Hibiscus trionum</name>
    <name type="common">Flower of an hour</name>
    <dbReference type="NCBI Taxonomy" id="183268"/>
    <lineage>
        <taxon>Eukaryota</taxon>
        <taxon>Viridiplantae</taxon>
        <taxon>Streptophyta</taxon>
        <taxon>Embryophyta</taxon>
        <taxon>Tracheophyta</taxon>
        <taxon>Spermatophyta</taxon>
        <taxon>Magnoliopsida</taxon>
        <taxon>eudicotyledons</taxon>
        <taxon>Gunneridae</taxon>
        <taxon>Pentapetalae</taxon>
        <taxon>rosids</taxon>
        <taxon>malvids</taxon>
        <taxon>Malvales</taxon>
        <taxon>Malvaceae</taxon>
        <taxon>Malvoideae</taxon>
        <taxon>Hibiscus</taxon>
    </lineage>
</organism>
<evidence type="ECO:0000313" key="3">
    <source>
        <dbReference type="EMBL" id="GMJ07262.1"/>
    </source>
</evidence>
<dbReference type="EMBL" id="BSYR01000048">
    <property type="protein sequence ID" value="GMJ07262.1"/>
    <property type="molecule type" value="Genomic_DNA"/>
</dbReference>
<evidence type="ECO:0000313" key="4">
    <source>
        <dbReference type="Proteomes" id="UP001165190"/>
    </source>
</evidence>
<proteinExistence type="predicted"/>
<dbReference type="InterPro" id="IPR040283">
    <property type="entry name" value="DDB_G0292058-like"/>
</dbReference>
<dbReference type="GO" id="GO:0005886">
    <property type="term" value="C:plasma membrane"/>
    <property type="evidence" value="ECO:0007669"/>
    <property type="project" value="TreeGrafter"/>
</dbReference>
<reference evidence="3" key="1">
    <citation type="submission" date="2023-05" db="EMBL/GenBank/DDBJ databases">
        <title>Genome and transcriptome analyses reveal genes involved in the formation of fine ridges on petal epidermal cells in Hibiscus trionum.</title>
        <authorList>
            <person name="Koshimizu S."/>
            <person name="Masuda S."/>
            <person name="Ishii T."/>
            <person name="Shirasu K."/>
            <person name="Hoshino A."/>
            <person name="Arita M."/>
        </authorList>
    </citation>
    <scope>NUCLEOTIDE SEQUENCE</scope>
    <source>
        <strain evidence="3">Hamamatsu line</strain>
    </source>
</reference>
<keyword evidence="1" id="KW-0812">Transmembrane</keyword>
<gene>
    <name evidence="3" type="ORF">HRI_004395400</name>
</gene>
<keyword evidence="1" id="KW-1133">Transmembrane helix</keyword>
<sequence>MLCFGSNPHTLFLLFLFSLFLFRPGVVSEASHIRTSYIPGYHKSFVFGGKEHSEVLAWKKIERRNLADGNEGDKNSSLILAENRTHRKDPLDDFKKYTGGWNISNQHYWAVSFFIFYSPFNFVHPFFIHFFYFLTSYVNFYVILVLFL</sequence>
<accession>A0A9W7J5Y8</accession>
<dbReference type="Proteomes" id="UP001165190">
    <property type="component" value="Unassembled WGS sequence"/>
</dbReference>
<evidence type="ECO:0000256" key="1">
    <source>
        <dbReference type="SAM" id="Phobius"/>
    </source>
</evidence>
<dbReference type="OrthoDB" id="1937321at2759"/>
<keyword evidence="4" id="KW-1185">Reference proteome</keyword>
<dbReference type="PANTHER" id="PTHR31414">
    <property type="entry name" value="TRANSMEMBRANE PROTEIN DDB_G0292058"/>
    <property type="match status" value="1"/>
</dbReference>
<keyword evidence="1" id="KW-0472">Membrane</keyword>
<feature type="signal peptide" evidence="2">
    <location>
        <begin position="1"/>
        <end position="28"/>
    </location>
</feature>
<dbReference type="AlphaFoldDB" id="A0A9W7J5Y8"/>
<keyword evidence="2" id="KW-0732">Signal</keyword>
<protein>
    <submittedName>
        <fullName evidence="3">Uncharacterized protein</fullName>
    </submittedName>
</protein>
<dbReference type="GO" id="GO:0009506">
    <property type="term" value="C:plasmodesma"/>
    <property type="evidence" value="ECO:0007669"/>
    <property type="project" value="TreeGrafter"/>
</dbReference>